<reference evidence="1 2" key="1">
    <citation type="submission" date="2017-11" db="EMBL/GenBank/DDBJ databases">
        <title>Genome sequence of Pantoea cypripedii NE1.</title>
        <authorList>
            <person name="Nascimento F.X."/>
        </authorList>
    </citation>
    <scope>NUCLEOTIDE SEQUENCE [LARGE SCALE GENOMIC DNA]</scope>
    <source>
        <strain evidence="1 2">NE1</strain>
    </source>
</reference>
<gene>
    <name evidence="1" type="ORF">CUN67_13075</name>
</gene>
<accession>A0A6B9GD16</accession>
<sequence length="65" mass="7637">MLDEAAEREQQMIAVALANRKRPEMKFTGRCYYCGEVIPKGNFCDEGCCHDYERLERANRHRRVA</sequence>
<proteinExistence type="predicted"/>
<evidence type="ECO:0008006" key="3">
    <source>
        <dbReference type="Google" id="ProtNLM"/>
    </source>
</evidence>
<dbReference type="Proteomes" id="UP000502005">
    <property type="component" value="Chromosome"/>
</dbReference>
<dbReference type="AlphaFoldDB" id="A0A6B9GD16"/>
<dbReference type="EMBL" id="CP024768">
    <property type="protein sequence ID" value="QGY31319.1"/>
    <property type="molecule type" value="Genomic_DNA"/>
</dbReference>
<protein>
    <recommendedName>
        <fullName evidence="3">DUF2116 family Zn-ribbon domain-containing protein</fullName>
    </recommendedName>
</protein>
<evidence type="ECO:0000313" key="2">
    <source>
        <dbReference type="Proteomes" id="UP000502005"/>
    </source>
</evidence>
<evidence type="ECO:0000313" key="1">
    <source>
        <dbReference type="EMBL" id="QGY31319.1"/>
    </source>
</evidence>
<dbReference type="RefSeq" id="WP_208715750.1">
    <property type="nucleotide sequence ID" value="NZ_CP024768.1"/>
</dbReference>
<name>A0A6B9GD16_PANCY</name>
<organism evidence="1 2">
    <name type="scientific">Pantoea cypripedii</name>
    <name type="common">Pectobacterium cypripedii</name>
    <name type="synonym">Erwinia cypripedii</name>
    <dbReference type="NCBI Taxonomy" id="55209"/>
    <lineage>
        <taxon>Bacteria</taxon>
        <taxon>Pseudomonadati</taxon>
        <taxon>Pseudomonadota</taxon>
        <taxon>Gammaproteobacteria</taxon>
        <taxon>Enterobacterales</taxon>
        <taxon>Erwiniaceae</taxon>
        <taxon>Pantoea</taxon>
    </lineage>
</organism>